<dbReference type="PANTHER" id="PTHR43289">
    <property type="entry name" value="MITOGEN-ACTIVATED PROTEIN KINASE KINASE KINASE 20-RELATED"/>
    <property type="match status" value="1"/>
</dbReference>
<comment type="catalytic activity">
    <reaction evidence="8">
        <text>L-seryl-[protein] + ATP = O-phospho-L-seryl-[protein] + ADP + H(+)</text>
        <dbReference type="Rhea" id="RHEA:17989"/>
        <dbReference type="Rhea" id="RHEA-COMP:9863"/>
        <dbReference type="Rhea" id="RHEA-COMP:11604"/>
        <dbReference type="ChEBI" id="CHEBI:15378"/>
        <dbReference type="ChEBI" id="CHEBI:29999"/>
        <dbReference type="ChEBI" id="CHEBI:30616"/>
        <dbReference type="ChEBI" id="CHEBI:83421"/>
        <dbReference type="ChEBI" id="CHEBI:456216"/>
        <dbReference type="EC" id="2.7.11.1"/>
    </reaction>
</comment>
<dbReference type="RefSeq" id="WP_137447776.1">
    <property type="nucleotide sequence ID" value="NZ_SZZH01000001.1"/>
</dbReference>
<feature type="compositionally biased region" description="Low complexity" evidence="9">
    <location>
        <begin position="303"/>
        <end position="313"/>
    </location>
</feature>
<dbReference type="PROSITE" id="PS51178">
    <property type="entry name" value="PASTA"/>
    <property type="match status" value="4"/>
</dbReference>
<sequence length="722" mass="73565">MGNETGLASGTLLDGRYRVGSPIARGGMSTVYRGLDLRLDRAVAIKVMSPAYAADPAFLARFEREARLSAGLAHPGVVGVHDFGRDGDRVYLVMELVDGGTLRDLLRQRAPLDPATTVAVLRPLLAALAAAHAAGLVHRDVKPENVLISSTGTVKIADFGLVRPLHSATLATGDVILGTVAYLAPEQVETGAADPRTDVYAAGIVAWEMLTGHPPYGGDTPMAVAYAHVHRDVPPPSTEPAGTQVPATLDRLIVAATRRDPAARPRDAAAFLRQLIAAADADGLPTVVVPAPRRSAPPPAPAPSDAGTPDPATSADDGTRVLHGPRPTPPAGATRPGHATVVGAPDRSLPDPVDETGADDSPLPVSRRRRVWAIALIAALVLGMIAAAGGWWFSGRWSAAPTVVGLTQSAAENAVRDAGLTPRVVNRHDDAVPSGQIAASAPTAGDRVLTGSEVELDVSLGRPVVPDVAAGTPVDIATAAVSGADLTPRTGSPAFDDTAPAGTVLRTDPTSGTTLTVGADVTLVLSAGPAPVDVPEIAGDSETDAAATLVSAGLRTGTVTRRFDADVEAGTVLDSTPAPGDRAPRGSAVDLVVAQSLTVPTLRGTAVDTARTALERDGWTVTVGTPVFDAGVNGGSVVRSDLPAGTRVDPQAAAIFLVPSNAVQVPDLDGRSVADARRIVQQLGLQFEDTTFFGGEGATVFSQSPNAGGRVPPGGTVSVAAT</sequence>
<dbReference type="Pfam" id="PF03793">
    <property type="entry name" value="PASTA"/>
    <property type="match status" value="5"/>
</dbReference>
<dbReference type="Pfam" id="PF00069">
    <property type="entry name" value="Pkinase"/>
    <property type="match status" value="1"/>
</dbReference>
<dbReference type="Gene3D" id="1.10.510.10">
    <property type="entry name" value="Transferase(Phosphotransferase) domain 1"/>
    <property type="match status" value="1"/>
</dbReference>
<keyword evidence="6" id="KW-0067">ATP-binding</keyword>
<evidence type="ECO:0000256" key="9">
    <source>
        <dbReference type="SAM" id="MobiDB-lite"/>
    </source>
</evidence>
<evidence type="ECO:0000256" key="2">
    <source>
        <dbReference type="ARBA" id="ARBA00022527"/>
    </source>
</evidence>
<keyword evidence="4" id="KW-0547">Nucleotide-binding</keyword>
<evidence type="ECO:0000256" key="1">
    <source>
        <dbReference type="ARBA" id="ARBA00012513"/>
    </source>
</evidence>
<evidence type="ECO:0000259" key="11">
    <source>
        <dbReference type="PROSITE" id="PS50011"/>
    </source>
</evidence>
<keyword evidence="10" id="KW-0812">Transmembrane</keyword>
<feature type="domain" description="PASTA" evidence="12">
    <location>
        <begin position="398"/>
        <end position="460"/>
    </location>
</feature>
<keyword evidence="10" id="KW-0472">Membrane</keyword>
<dbReference type="Gene3D" id="3.30.200.20">
    <property type="entry name" value="Phosphorylase Kinase, domain 1"/>
    <property type="match status" value="1"/>
</dbReference>
<feature type="domain" description="PASTA" evidence="12">
    <location>
        <begin position="658"/>
        <end position="722"/>
    </location>
</feature>
<dbReference type="EC" id="2.7.11.1" evidence="1"/>
<feature type="domain" description="Protein kinase" evidence="11">
    <location>
        <begin position="17"/>
        <end position="276"/>
    </location>
</feature>
<organism evidence="13 14">
    <name type="scientific">Nakamurella flava</name>
    <dbReference type="NCBI Taxonomy" id="2576308"/>
    <lineage>
        <taxon>Bacteria</taxon>
        <taxon>Bacillati</taxon>
        <taxon>Actinomycetota</taxon>
        <taxon>Actinomycetes</taxon>
        <taxon>Nakamurellales</taxon>
        <taxon>Nakamurellaceae</taxon>
        <taxon>Nakamurella</taxon>
    </lineage>
</organism>
<dbReference type="GO" id="GO:0005524">
    <property type="term" value="F:ATP binding"/>
    <property type="evidence" value="ECO:0007669"/>
    <property type="project" value="UniProtKB-KW"/>
</dbReference>
<accession>A0A4U6QK40</accession>
<dbReference type="CDD" id="cd14014">
    <property type="entry name" value="STKc_PknB_like"/>
    <property type="match status" value="1"/>
</dbReference>
<evidence type="ECO:0000259" key="12">
    <source>
        <dbReference type="PROSITE" id="PS51178"/>
    </source>
</evidence>
<evidence type="ECO:0000256" key="6">
    <source>
        <dbReference type="ARBA" id="ARBA00022840"/>
    </source>
</evidence>
<keyword evidence="3" id="KW-0808">Transferase</keyword>
<feature type="domain" description="PASTA" evidence="12">
    <location>
        <begin position="528"/>
        <end position="595"/>
    </location>
</feature>
<keyword evidence="10" id="KW-1133">Transmembrane helix</keyword>
<name>A0A4U6QK40_9ACTN</name>
<keyword evidence="2" id="KW-0723">Serine/threonine-protein kinase</keyword>
<gene>
    <name evidence="13" type="primary">pknB</name>
    <name evidence="13" type="ORF">FDO65_01825</name>
</gene>
<evidence type="ECO:0000256" key="5">
    <source>
        <dbReference type="ARBA" id="ARBA00022777"/>
    </source>
</evidence>
<dbReference type="SUPFAM" id="SSF54184">
    <property type="entry name" value="Penicillin-binding protein 2x (pbp-2x), c-terminal domain"/>
    <property type="match status" value="1"/>
</dbReference>
<feature type="compositionally biased region" description="Low complexity" evidence="9">
    <location>
        <begin position="331"/>
        <end position="340"/>
    </location>
</feature>
<dbReference type="CDD" id="cd06577">
    <property type="entry name" value="PASTA_pknB"/>
    <property type="match status" value="5"/>
</dbReference>
<dbReference type="EMBL" id="SZZH01000001">
    <property type="protein sequence ID" value="TKV60472.1"/>
    <property type="molecule type" value="Genomic_DNA"/>
</dbReference>
<dbReference type="SUPFAM" id="SSF56112">
    <property type="entry name" value="Protein kinase-like (PK-like)"/>
    <property type="match status" value="1"/>
</dbReference>
<dbReference type="GO" id="GO:0004674">
    <property type="term" value="F:protein serine/threonine kinase activity"/>
    <property type="evidence" value="ECO:0007669"/>
    <property type="project" value="UniProtKB-KW"/>
</dbReference>
<dbReference type="InterPro" id="IPR000719">
    <property type="entry name" value="Prot_kinase_dom"/>
</dbReference>
<dbReference type="GO" id="GO:0045717">
    <property type="term" value="P:negative regulation of fatty acid biosynthetic process"/>
    <property type="evidence" value="ECO:0007669"/>
    <property type="project" value="UniProtKB-ARBA"/>
</dbReference>
<dbReference type="OrthoDB" id="9762169at2"/>
<keyword evidence="14" id="KW-1185">Reference proteome</keyword>
<dbReference type="PROSITE" id="PS50011">
    <property type="entry name" value="PROTEIN_KINASE_DOM"/>
    <property type="match status" value="1"/>
</dbReference>
<evidence type="ECO:0000313" key="13">
    <source>
        <dbReference type="EMBL" id="TKV60472.1"/>
    </source>
</evidence>
<protein>
    <recommendedName>
        <fullName evidence="1">non-specific serine/threonine protein kinase</fullName>
        <ecNumber evidence="1">2.7.11.1</ecNumber>
    </recommendedName>
</protein>
<keyword evidence="5 13" id="KW-0418">Kinase</keyword>
<comment type="caution">
    <text evidence="13">The sequence shown here is derived from an EMBL/GenBank/DDBJ whole genome shotgun (WGS) entry which is preliminary data.</text>
</comment>
<feature type="region of interest" description="Disordered" evidence="9">
    <location>
        <begin position="288"/>
        <end position="363"/>
    </location>
</feature>
<dbReference type="SMART" id="SM00220">
    <property type="entry name" value="S_TKc"/>
    <property type="match status" value="1"/>
</dbReference>
<evidence type="ECO:0000256" key="7">
    <source>
        <dbReference type="ARBA" id="ARBA00047899"/>
    </source>
</evidence>
<dbReference type="SMART" id="SM00740">
    <property type="entry name" value="PASTA"/>
    <property type="match status" value="5"/>
</dbReference>
<feature type="domain" description="PASTA" evidence="12">
    <location>
        <begin position="461"/>
        <end position="527"/>
    </location>
</feature>
<evidence type="ECO:0000256" key="4">
    <source>
        <dbReference type="ARBA" id="ARBA00022741"/>
    </source>
</evidence>
<dbReference type="AlphaFoldDB" id="A0A4U6QK40"/>
<dbReference type="Proteomes" id="UP000306985">
    <property type="component" value="Unassembled WGS sequence"/>
</dbReference>
<dbReference type="FunFam" id="3.30.200.20:FF:000035">
    <property type="entry name" value="Serine/threonine protein kinase Stk1"/>
    <property type="match status" value="1"/>
</dbReference>
<evidence type="ECO:0000313" key="14">
    <source>
        <dbReference type="Proteomes" id="UP000306985"/>
    </source>
</evidence>
<dbReference type="PROSITE" id="PS00108">
    <property type="entry name" value="PROTEIN_KINASE_ST"/>
    <property type="match status" value="1"/>
</dbReference>
<reference evidence="13 14" key="1">
    <citation type="submission" date="2019-05" db="EMBL/GenBank/DDBJ databases">
        <title>Nakamurella sp. N5BH11, whole genome shotgun sequence.</title>
        <authorList>
            <person name="Tuo L."/>
        </authorList>
    </citation>
    <scope>NUCLEOTIDE SEQUENCE [LARGE SCALE GENOMIC DNA]</scope>
    <source>
        <strain evidence="13 14">N5BH11</strain>
    </source>
</reference>
<dbReference type="NCBIfam" id="NF033483">
    <property type="entry name" value="PknB_PASTA_kin"/>
    <property type="match status" value="1"/>
</dbReference>
<evidence type="ECO:0000256" key="8">
    <source>
        <dbReference type="ARBA" id="ARBA00048679"/>
    </source>
</evidence>
<feature type="transmembrane region" description="Helical" evidence="10">
    <location>
        <begin position="371"/>
        <end position="393"/>
    </location>
</feature>
<dbReference type="FunFam" id="1.10.510.10:FF:000021">
    <property type="entry name" value="Serine/threonine protein kinase"/>
    <property type="match status" value="1"/>
</dbReference>
<evidence type="ECO:0000256" key="3">
    <source>
        <dbReference type="ARBA" id="ARBA00022679"/>
    </source>
</evidence>
<dbReference type="PANTHER" id="PTHR43289:SF34">
    <property type="entry name" value="SERINE_THREONINE-PROTEIN KINASE YBDM-RELATED"/>
    <property type="match status" value="1"/>
</dbReference>
<proteinExistence type="predicted"/>
<dbReference type="InterPro" id="IPR005543">
    <property type="entry name" value="PASTA_dom"/>
</dbReference>
<dbReference type="InterPro" id="IPR011009">
    <property type="entry name" value="Kinase-like_dom_sf"/>
</dbReference>
<dbReference type="Gene3D" id="3.30.10.20">
    <property type="match status" value="5"/>
</dbReference>
<evidence type="ECO:0000256" key="10">
    <source>
        <dbReference type="SAM" id="Phobius"/>
    </source>
</evidence>
<dbReference type="InterPro" id="IPR008271">
    <property type="entry name" value="Ser/Thr_kinase_AS"/>
</dbReference>
<comment type="catalytic activity">
    <reaction evidence="7">
        <text>L-threonyl-[protein] + ATP = O-phospho-L-threonyl-[protein] + ADP + H(+)</text>
        <dbReference type="Rhea" id="RHEA:46608"/>
        <dbReference type="Rhea" id="RHEA-COMP:11060"/>
        <dbReference type="Rhea" id="RHEA-COMP:11605"/>
        <dbReference type="ChEBI" id="CHEBI:15378"/>
        <dbReference type="ChEBI" id="CHEBI:30013"/>
        <dbReference type="ChEBI" id="CHEBI:30616"/>
        <dbReference type="ChEBI" id="CHEBI:61977"/>
        <dbReference type="ChEBI" id="CHEBI:456216"/>
        <dbReference type="EC" id="2.7.11.1"/>
    </reaction>
</comment>